<protein>
    <submittedName>
        <fullName evidence="1">Uncharacterized protein</fullName>
    </submittedName>
</protein>
<accession>A0A220ITF4</accession>
<sequence>MAGYMNAELEAIRLNLICTHCQVSFQGTDSQARKVKYEKAKVYCSSICRSTATSIRLTKPQLTQGPCKTCGKAFSSKRPKTYCSIKCYTSSKQFIDMQAENLAGIRERPTVRSHSKSSSGRPPIPKETIHCRECNKETPKTSKTRAYCSQVCYRAYMAKRFDRHIANPQEISLIQGYDEFLDQDELECIIEGCTWVGKHLSLHINLAHGIQASEVKRAAGFSLSSGIVAKPLAESLRQRELVGVAKNPNTIGLELARLAIKNKPKKYRSKETNEHLLKTRSLMIEGPVRTCLHCGIDFRQSTRFGKTLYCTKECRAAKYAAIDQKKPKKKRERQLNGTFKWV</sequence>
<organism evidence="1">
    <name type="scientific">Pseudomonas fluorescens</name>
    <dbReference type="NCBI Taxonomy" id="294"/>
    <lineage>
        <taxon>Bacteria</taxon>
        <taxon>Pseudomonadati</taxon>
        <taxon>Pseudomonadota</taxon>
        <taxon>Gammaproteobacteria</taxon>
        <taxon>Pseudomonadales</taxon>
        <taxon>Pseudomonadaceae</taxon>
        <taxon>Pseudomonas</taxon>
    </lineage>
</organism>
<reference evidence="1" key="1">
    <citation type="submission" date="2017-01" db="EMBL/GenBank/DDBJ databases">
        <title>IS1411 activates the repA gene of the plasmid pG20 in Pseudomonas fluorescens PC20.</title>
        <authorList>
            <person name="Naanuri E."/>
            <person name="Heinaru E."/>
            <person name="Joesaar M."/>
            <person name="Heinaru A."/>
        </authorList>
    </citation>
    <scope>NUCLEOTIDE SEQUENCE</scope>
    <source>
        <strain evidence="1">PC24</strain>
        <plasmid evidence="1">pPHE24</plasmid>
    </source>
</reference>
<dbReference type="EMBL" id="KY503037">
    <property type="protein sequence ID" value="ASI38135.1"/>
    <property type="molecule type" value="Genomic_DNA"/>
</dbReference>
<dbReference type="AlphaFoldDB" id="A0A220ITF4"/>
<evidence type="ECO:0000313" key="1">
    <source>
        <dbReference type="EMBL" id="ASI38135.1"/>
    </source>
</evidence>
<geneLocation type="plasmid" evidence="1">
    <name>pPHE24</name>
</geneLocation>
<proteinExistence type="predicted"/>
<keyword evidence="1" id="KW-0614">Plasmid</keyword>
<name>A0A220ITF4_PSEFL</name>